<dbReference type="CDD" id="cd05826">
    <property type="entry name" value="Sortase_B"/>
    <property type="match status" value="1"/>
</dbReference>
<dbReference type="InterPro" id="IPR005754">
    <property type="entry name" value="Sortase"/>
</dbReference>
<organism evidence="3">
    <name type="scientific">Anaerococcus vaginalis</name>
    <dbReference type="NCBI Taxonomy" id="33037"/>
    <lineage>
        <taxon>Bacteria</taxon>
        <taxon>Bacillati</taxon>
        <taxon>Bacillota</taxon>
        <taxon>Tissierellia</taxon>
        <taxon>Tissierellales</taxon>
        <taxon>Peptoniphilaceae</taxon>
        <taxon>Anaerococcus</taxon>
    </lineage>
</organism>
<dbReference type="GO" id="GO:0016787">
    <property type="term" value="F:hydrolase activity"/>
    <property type="evidence" value="ECO:0007669"/>
    <property type="project" value="UniProtKB-KW"/>
</dbReference>
<dbReference type="Gene3D" id="2.40.260.10">
    <property type="entry name" value="Sortase"/>
    <property type="match status" value="1"/>
</dbReference>
<evidence type="ECO:0000313" key="3">
    <source>
        <dbReference type="EMBL" id="VYS88761.1"/>
    </source>
</evidence>
<dbReference type="EMBL" id="CACRSW010000009">
    <property type="protein sequence ID" value="VYS88761.1"/>
    <property type="molecule type" value="Genomic_DNA"/>
</dbReference>
<accession>A0A6N2S923</accession>
<feature type="active site" description="Proton donor/acceptor" evidence="2">
    <location>
        <position position="144"/>
    </location>
</feature>
<dbReference type="RefSeq" id="WP_156328742.1">
    <property type="nucleotide sequence ID" value="NZ_CACRSW010000009.1"/>
</dbReference>
<evidence type="ECO:0000256" key="1">
    <source>
        <dbReference type="ARBA" id="ARBA00022801"/>
    </source>
</evidence>
<proteinExistence type="predicted"/>
<keyword evidence="1" id="KW-0378">Hydrolase</keyword>
<dbReference type="InterPro" id="IPR023365">
    <property type="entry name" value="Sortase_dom-sf"/>
</dbReference>
<dbReference type="SUPFAM" id="SSF63817">
    <property type="entry name" value="Sortase"/>
    <property type="match status" value="1"/>
</dbReference>
<gene>
    <name evidence="3" type="ORF">AVLFYP127_01739</name>
</gene>
<protein>
    <submittedName>
        <fullName evidence="3">Sortase family protein</fullName>
    </submittedName>
</protein>
<dbReference type="AlphaFoldDB" id="A0A6N2S923"/>
<reference evidence="3" key="1">
    <citation type="submission" date="2019-11" db="EMBL/GenBank/DDBJ databases">
        <authorList>
            <person name="Feng L."/>
        </authorList>
    </citation>
    <scope>NUCLEOTIDE SEQUENCE</scope>
    <source>
        <strain evidence="3">AvaginalisLFYP127</strain>
    </source>
</reference>
<dbReference type="InterPro" id="IPR009835">
    <property type="entry name" value="SrtB"/>
</dbReference>
<feature type="active site" description="Acyl-thioester intermediate" evidence="2">
    <location>
        <position position="239"/>
    </location>
</feature>
<evidence type="ECO:0000256" key="2">
    <source>
        <dbReference type="PIRSR" id="PIRSR605754-1"/>
    </source>
</evidence>
<sequence length="256" mass="30331">MKDKILKFVRLILVIVIIVCLFLLGRRGYDYYKNYKNNKHISDIVKNVEKDQSENDSNDNLDDFEKLEKKYMAILKKLQKENSDIVAFLEIPGTYISYPIFQAKDNNFYLRKGIDKNYDIAGSIFMDYMNDPKMNDDNSVIYGHHLDDIKSMFTGLDGYRKNDFAQSHRTIYVTTNEGLREYQVFAAYGIPSNYDYRTLDFEDKEEKLKYFDKLKSNSENELETRDFKEDDTIITLSTCQYDYKDQRLAVHALRIK</sequence>
<name>A0A6N2S923_9FIRM</name>
<dbReference type="NCBIfam" id="TIGR03064">
    <property type="entry name" value="sortase_srtB"/>
    <property type="match status" value="1"/>
</dbReference>
<dbReference type="Pfam" id="PF04203">
    <property type="entry name" value="Sortase"/>
    <property type="match status" value="1"/>
</dbReference>